<keyword evidence="9" id="KW-1185">Reference proteome</keyword>
<dbReference type="SFLD" id="SFLDG01121">
    <property type="entry name" value="Diphthamide_biosynthesis"/>
    <property type="match status" value="1"/>
</dbReference>
<gene>
    <name evidence="8" type="primary">DPH2_2</name>
    <name evidence="8" type="ORF">GRS66_008893</name>
</gene>
<dbReference type="GO" id="GO:0090560">
    <property type="term" value="F:2-(3-amino-3-carboxypropyl)histidine synthase activity"/>
    <property type="evidence" value="ECO:0007669"/>
    <property type="project" value="InterPro"/>
</dbReference>
<keyword evidence="4 7" id="KW-0479">Metal-binding</keyword>
<dbReference type="FunFam" id="3.40.50.11860:FF:000001">
    <property type="entry name" value="2-(3-amino-3-carboxypropyl)histidine synthase subunit 2"/>
    <property type="match status" value="1"/>
</dbReference>
<dbReference type="GO" id="GO:0005737">
    <property type="term" value="C:cytoplasm"/>
    <property type="evidence" value="ECO:0007669"/>
    <property type="project" value="UniProtKB-SubCell"/>
</dbReference>
<dbReference type="Pfam" id="PF01866">
    <property type="entry name" value="Diphthamide_syn"/>
    <property type="match status" value="1"/>
</dbReference>
<keyword evidence="5 7" id="KW-0408">Iron</keyword>
<dbReference type="NCBIfam" id="TIGR00322">
    <property type="entry name" value="diphth2_R"/>
    <property type="match status" value="1"/>
</dbReference>
<evidence type="ECO:0000256" key="7">
    <source>
        <dbReference type="RuleBase" id="RU364133"/>
    </source>
</evidence>
<evidence type="ECO:0000313" key="9">
    <source>
        <dbReference type="Proteomes" id="UP000501346"/>
    </source>
</evidence>
<dbReference type="GO" id="GO:0051536">
    <property type="term" value="F:iron-sulfur cluster binding"/>
    <property type="evidence" value="ECO:0007669"/>
    <property type="project" value="UniProtKB-KW"/>
</dbReference>
<name>A0A6C1ECD4_SACPS</name>
<evidence type="ECO:0000256" key="4">
    <source>
        <dbReference type="ARBA" id="ARBA00022723"/>
    </source>
</evidence>
<dbReference type="InterPro" id="IPR042263">
    <property type="entry name" value="DPH1/DPH2_1"/>
</dbReference>
<dbReference type="GO" id="GO:0046872">
    <property type="term" value="F:metal ion binding"/>
    <property type="evidence" value="ECO:0007669"/>
    <property type="project" value="UniProtKB-KW"/>
</dbReference>
<organism evidence="8 9">
    <name type="scientific">Saccharomyces pastorianus</name>
    <name type="common">Lager yeast</name>
    <name type="synonym">Saccharomyces cerevisiae x Saccharomyces eubayanus</name>
    <dbReference type="NCBI Taxonomy" id="27292"/>
    <lineage>
        <taxon>Eukaryota</taxon>
        <taxon>Fungi</taxon>
        <taxon>Dikarya</taxon>
        <taxon>Ascomycota</taxon>
        <taxon>Saccharomycotina</taxon>
        <taxon>Saccharomycetes</taxon>
        <taxon>Saccharomycetales</taxon>
        <taxon>Saccharomycetaceae</taxon>
        <taxon>Saccharomyces</taxon>
    </lineage>
</organism>
<keyword evidence="6 7" id="KW-0411">Iron-sulfur</keyword>
<dbReference type="Proteomes" id="UP000501346">
    <property type="component" value="Chromosome SeXI"/>
</dbReference>
<dbReference type="GO" id="GO:0017183">
    <property type="term" value="P:protein histidyl modification to diphthamide"/>
    <property type="evidence" value="ECO:0007669"/>
    <property type="project" value="UniProtKB-UniPathway"/>
</dbReference>
<evidence type="ECO:0000256" key="2">
    <source>
        <dbReference type="ARBA" id="ARBA00005156"/>
    </source>
</evidence>
<dbReference type="PANTHER" id="PTHR10762:SF2">
    <property type="entry name" value="2-(3-AMINO-3-CARBOXYPROPYL)HISTIDINE SYNTHASE SUBUNIT 2"/>
    <property type="match status" value="1"/>
</dbReference>
<proteinExistence type="inferred from homology"/>
<comment type="cofactor">
    <cofactor evidence="1">
        <name>[4Fe-4S] cluster</name>
        <dbReference type="ChEBI" id="CHEBI:49883"/>
    </cofactor>
</comment>
<reference evidence="8 9" key="1">
    <citation type="journal article" date="2019" name="BMC Genomics">
        <title>Chromosome level assembly and comparative genome analysis confirm lager-brewing yeasts originated from a single hybridization.</title>
        <authorList>
            <person name="Salazar A.N."/>
            <person name="Gorter de Vries A.R."/>
            <person name="van den Broek M."/>
            <person name="Brouwers N."/>
            <person name="de la Torre Cortes P."/>
            <person name="Kuijpers N.G.A."/>
            <person name="Daran J.G."/>
            <person name="Abeel T."/>
        </authorList>
    </citation>
    <scope>NUCLEOTIDE SEQUENCE [LARGE SCALE GENOMIC DNA]</scope>
    <source>
        <strain evidence="8 9">CBS 1483</strain>
    </source>
</reference>
<evidence type="ECO:0000313" key="8">
    <source>
        <dbReference type="EMBL" id="QID86274.1"/>
    </source>
</evidence>
<dbReference type="InterPro" id="IPR016435">
    <property type="entry name" value="DPH1/DPH2"/>
</dbReference>
<comment type="pathway">
    <text evidence="2 7">Protein modification; peptidyl-diphthamide biosynthesis.</text>
</comment>
<sequence length="536" mass="59732">MEVAPAFSTTQSDITFQKVDAREIDRSAYLGPDYNGDDLMQLISDYYNIEALVAYLAQHTEYKSVTLQFPDDLIKDSSLIIRSLQSRFADETVKFWVLADTAYSACCVDEVAAEHVHADLVVHFGDACLNAIQSLPVVYSFGTPYVDIPLVVENFRRAFPDLSSKICLMANAPFSKHLSQLYSVLTRDLHYTNIIYSQINTSFVEKSLVTILDTFDTPENVTQVGEFGNNSILLGPGGTTDGVLPEEYHLFHLTTPQDPRLLYLSTVFQSIHIFDPAASDLVTGPFPSLMKRYKYMHVARTAGCIGILVNTLSLRNTRETINELIKLIRAREKKHYLFVVGKPNVAKLANFEDIDIWCILGCNQSGIIIDQFNEFYKPIITPYELNLALSEEVTWTGKWIVDFKDAIDEIEQNMGGDDTSATTSHSDEPEFDVVTGKYTSTSRPLRALTHLELEAAENEDDRSKQLTTRHTASGAIIKGTVSTSAAALQNRSWKGLGSDFDSVEVDETGADIEEGISGVARGYGFDRTDAINKEQK</sequence>
<dbReference type="OrthoDB" id="449241at2759"/>
<dbReference type="Gene3D" id="3.40.50.11860">
    <property type="entry name" value="Diphthamide synthesis DPH1/DPH2 domain 3"/>
    <property type="match status" value="1"/>
</dbReference>
<evidence type="ECO:0000256" key="5">
    <source>
        <dbReference type="ARBA" id="ARBA00023004"/>
    </source>
</evidence>
<dbReference type="AlphaFoldDB" id="A0A6C1ECD4"/>
<comment type="subcellular location">
    <subcellularLocation>
        <location evidence="7">Cytoplasm</location>
    </subcellularLocation>
</comment>
<comment type="similarity">
    <text evidence="3 7">Belongs to the DPH1/DPH2 family. DPH2 subfamily.</text>
</comment>
<evidence type="ECO:0000256" key="6">
    <source>
        <dbReference type="ARBA" id="ARBA00023014"/>
    </source>
</evidence>
<dbReference type="SFLD" id="SFLDF00408">
    <property type="entry name" value="Diphthamide_biosynthesis_famil"/>
    <property type="match status" value="1"/>
</dbReference>
<keyword evidence="7" id="KW-0963">Cytoplasm</keyword>
<dbReference type="InterPro" id="IPR010014">
    <property type="entry name" value="DHP2"/>
</dbReference>
<dbReference type="InterPro" id="IPR042265">
    <property type="entry name" value="DPH1/DPH2_3"/>
</dbReference>
<dbReference type="EMBL" id="CP049008">
    <property type="protein sequence ID" value="QID86274.1"/>
    <property type="molecule type" value="Genomic_DNA"/>
</dbReference>
<accession>A0A6C1ECD4</accession>
<evidence type="ECO:0000256" key="1">
    <source>
        <dbReference type="ARBA" id="ARBA00001966"/>
    </source>
</evidence>
<comment type="function">
    <text evidence="7">Required for the first step of diphthamide biosynthesis, a post-translational modification of histidine which occurs in elongation factor 2. DPH1 and DPH2 transfer a 3-amino-3-carboxypropyl (ACP) group from S-adenosyl-L-methionine (SAM) to a histidine residue, the reaction is assisted by a reduction system comprising DPH3 and a NADH-dependent reductase. Facilitates the reduction of the catalytic iron-sulfur cluster found in the DPH1 subunit.</text>
</comment>
<dbReference type="Gene3D" id="3.40.50.11840">
    <property type="entry name" value="Diphthamide synthesis DPH1/DPH2 domain 1"/>
    <property type="match status" value="1"/>
</dbReference>
<dbReference type="NCBIfam" id="TIGR00272">
    <property type="entry name" value="DPH2"/>
    <property type="match status" value="1"/>
</dbReference>
<dbReference type="SFLD" id="SFLDS00032">
    <property type="entry name" value="Radical_SAM_3-amino-3-carboxyp"/>
    <property type="match status" value="1"/>
</dbReference>
<dbReference type="UniPathway" id="UPA00559"/>
<dbReference type="PANTHER" id="PTHR10762">
    <property type="entry name" value="DIPHTHAMIDE BIOSYNTHESIS PROTEIN"/>
    <property type="match status" value="1"/>
</dbReference>
<evidence type="ECO:0000256" key="3">
    <source>
        <dbReference type="ARBA" id="ARBA00006179"/>
    </source>
</evidence>
<protein>
    <recommendedName>
        <fullName evidence="7">2-(3-amino-3-carboxypropyl)histidine synthase subunit 2</fullName>
    </recommendedName>
</protein>